<dbReference type="Pfam" id="PF01055">
    <property type="entry name" value="Glyco_hydro_31_2nd"/>
    <property type="match status" value="1"/>
</dbReference>
<dbReference type="CDD" id="cd06595">
    <property type="entry name" value="GH31_u1"/>
    <property type="match status" value="1"/>
</dbReference>
<dbReference type="RefSeq" id="WP_129257321.1">
    <property type="nucleotide sequence ID" value="NZ_SDKC01000001.1"/>
</dbReference>
<dbReference type="InterPro" id="IPR048395">
    <property type="entry name" value="Glyco_hydro_31_C"/>
</dbReference>
<dbReference type="InterPro" id="IPR033403">
    <property type="entry name" value="DUF5110"/>
</dbReference>
<reference evidence="6 7" key="1">
    <citation type="submission" date="2019-01" db="EMBL/GenBank/DDBJ databases">
        <title>Blautia sp. nov. KGMB01111 isolated human feces.</title>
        <authorList>
            <person name="Park J.-E."/>
            <person name="Kim J.-S."/>
            <person name="Park S.-H."/>
        </authorList>
    </citation>
    <scope>NUCLEOTIDE SEQUENCE [LARGE SCALE GENOMIC DNA]</scope>
    <source>
        <strain evidence="6 7">KGMB01111</strain>
    </source>
</reference>
<evidence type="ECO:0000313" key="6">
    <source>
        <dbReference type="EMBL" id="RXS74722.1"/>
    </source>
</evidence>
<dbReference type="SUPFAM" id="SSF51011">
    <property type="entry name" value="Glycosyl hydrolase domain"/>
    <property type="match status" value="1"/>
</dbReference>
<dbReference type="InterPro" id="IPR051816">
    <property type="entry name" value="Glycosyl_Hydrolase_31"/>
</dbReference>
<dbReference type="Gene3D" id="2.60.40.1760">
    <property type="entry name" value="glycosyl hydrolase (family 31)"/>
    <property type="match status" value="1"/>
</dbReference>
<dbReference type="AlphaFoldDB" id="A0A4Q1RGL4"/>
<gene>
    <name evidence="6" type="ORF">ETP43_05515</name>
</gene>
<feature type="domain" description="Glycosyl hydrolase family 31 C-terminal" evidence="5">
    <location>
        <begin position="529"/>
        <end position="619"/>
    </location>
</feature>
<evidence type="ECO:0000256" key="1">
    <source>
        <dbReference type="ARBA" id="ARBA00007806"/>
    </source>
</evidence>
<dbReference type="Gene3D" id="3.20.20.80">
    <property type="entry name" value="Glycosidases"/>
    <property type="match status" value="1"/>
</dbReference>
<accession>A0A4Q1RGL4</accession>
<comment type="caution">
    <text evidence="6">The sequence shown here is derived from an EMBL/GenBank/DDBJ whole genome shotgun (WGS) entry which is preliminary data.</text>
</comment>
<dbReference type="Pfam" id="PF21365">
    <property type="entry name" value="Glyco_hydro_31_3rd"/>
    <property type="match status" value="1"/>
</dbReference>
<dbReference type="Pfam" id="PF17137">
    <property type="entry name" value="DUF5110"/>
    <property type="match status" value="1"/>
</dbReference>
<feature type="domain" description="Glycoside hydrolase family 31 TIM barrel" evidence="3">
    <location>
        <begin position="216"/>
        <end position="520"/>
    </location>
</feature>
<dbReference type="PANTHER" id="PTHR43863:SF2">
    <property type="entry name" value="MALTASE-GLUCOAMYLASE"/>
    <property type="match status" value="1"/>
</dbReference>
<keyword evidence="7" id="KW-1185">Reference proteome</keyword>
<dbReference type="InterPro" id="IPR013780">
    <property type="entry name" value="Glyco_hydro_b"/>
</dbReference>
<feature type="domain" description="DUF5110" evidence="4">
    <location>
        <begin position="637"/>
        <end position="705"/>
    </location>
</feature>
<comment type="similarity">
    <text evidence="1 2">Belongs to the glycosyl hydrolase 31 family.</text>
</comment>
<name>A0A4Q1RGL4_9FIRM</name>
<dbReference type="Proteomes" id="UP000290106">
    <property type="component" value="Unassembled WGS sequence"/>
</dbReference>
<dbReference type="InterPro" id="IPR017853">
    <property type="entry name" value="GH"/>
</dbReference>
<dbReference type="EMBL" id="SDKC01000001">
    <property type="protein sequence ID" value="RXS74722.1"/>
    <property type="molecule type" value="Genomic_DNA"/>
</dbReference>
<proteinExistence type="inferred from homology"/>
<evidence type="ECO:0000259" key="4">
    <source>
        <dbReference type="Pfam" id="PF17137"/>
    </source>
</evidence>
<evidence type="ECO:0000256" key="2">
    <source>
        <dbReference type="RuleBase" id="RU361185"/>
    </source>
</evidence>
<keyword evidence="2" id="KW-0326">Glycosidase</keyword>
<dbReference type="GO" id="GO:0005975">
    <property type="term" value="P:carbohydrate metabolic process"/>
    <property type="evidence" value="ECO:0007669"/>
    <property type="project" value="InterPro"/>
</dbReference>
<dbReference type="InterPro" id="IPR000322">
    <property type="entry name" value="Glyco_hydro_31_TIM"/>
</dbReference>
<dbReference type="Gene3D" id="2.60.40.1180">
    <property type="entry name" value="Golgi alpha-mannosidase II"/>
    <property type="match status" value="2"/>
</dbReference>
<dbReference type="SUPFAM" id="SSF51445">
    <property type="entry name" value="(Trans)glycosidases"/>
    <property type="match status" value="1"/>
</dbReference>
<sequence>MGMEGYKLESHPVSKKEAIIQGDCYRITMLTSALVRLEYNSEGVFEDRATQSVLNRDFPVPEFKVVEDEEELVIYTDSLEIHYNRKPFAANGLSIKVIGGGGGWGRNWNYGDEPSDLLGTARTLDGCDGAMKLSDDAYLKGDTPMNEKYSGKVKMEHGIISRKGFAVVDDSHSMALTEDGWVSPRQGDGEDLYFFGYGHRYLESLKDFYYLCGKQPLLPRYAFGNWWSRYHRYTEEEYKELVERFEDEKLPFSVAVVDMDWHIVDDVDPKYGSGWTGYTWNKNFFPDPKGFMSWLHEHNMKITLNVHPADGIRAYEELYPRVAEKMGIDPESEIAVQFDPADPHFMEVYLKDLHHPLEEEGVDFWWLDWQQGTVTKVPGLDPLWMLNHYHYLDSSWKGNRPLTFSRYAGVGSHRYPVGFSGDSVISWESLQFQPYFTNTASNVGYGWWSHDIGGHMMGIRDDELMARWVEYGVFSPINRLHSTDNPFNGKEPWKFDKITQGVMEDYLRLRHGMVPYLYTMNHRANYDDLPLIQPMYYLEPDCDEAYQVPNEYYFGSELLVSPITEKQDPEVRAAKVTTWLPEGMWVDFFTGMVYQGGRMIDLWRGVEDMPVLMKAGAIVPMKDMADYDSSTDNPKAMEVRVFPAEDGTFTLWEDQGDTPVDKEENWVATQLTFTGGEEDTFTIGKALGNVSVIPESRSWKVVFMGVEKACCKVTADGEEVAVKVSYDKAIAALTVEVPETAVGKEIVITFADGISLAENDLAGRCYAMLDKAQIPYNLKSAIQAVVEKMGKDGIGTLATMNLSPALMGAVLELLTA</sequence>
<evidence type="ECO:0000313" key="7">
    <source>
        <dbReference type="Proteomes" id="UP000290106"/>
    </source>
</evidence>
<protein>
    <submittedName>
        <fullName evidence="6">DUF5110 domain-containing protein</fullName>
    </submittedName>
</protein>
<evidence type="ECO:0000259" key="3">
    <source>
        <dbReference type="Pfam" id="PF01055"/>
    </source>
</evidence>
<organism evidence="6 7">
    <name type="scientific">Blautia faecicola</name>
    <dbReference type="NCBI Taxonomy" id="2509240"/>
    <lineage>
        <taxon>Bacteria</taxon>
        <taxon>Bacillati</taxon>
        <taxon>Bacillota</taxon>
        <taxon>Clostridia</taxon>
        <taxon>Lachnospirales</taxon>
        <taxon>Lachnospiraceae</taxon>
        <taxon>Blautia</taxon>
    </lineage>
</organism>
<dbReference type="GO" id="GO:0004553">
    <property type="term" value="F:hydrolase activity, hydrolyzing O-glycosyl compounds"/>
    <property type="evidence" value="ECO:0007669"/>
    <property type="project" value="InterPro"/>
</dbReference>
<dbReference type="PANTHER" id="PTHR43863">
    <property type="entry name" value="HYDROLASE, PUTATIVE (AFU_ORTHOLOGUE AFUA_1G03140)-RELATED"/>
    <property type="match status" value="1"/>
</dbReference>
<dbReference type="OrthoDB" id="176168at2"/>
<evidence type="ECO:0000259" key="5">
    <source>
        <dbReference type="Pfam" id="PF21365"/>
    </source>
</evidence>
<keyword evidence="2" id="KW-0378">Hydrolase</keyword>